<evidence type="ECO:0000313" key="2">
    <source>
        <dbReference type="Proteomes" id="UP000000642"/>
    </source>
</evidence>
<dbReference type="PATRIC" id="fig|393305.7.peg.1832"/>
<dbReference type="HOGENOM" id="CLU_759991_0_0_6"/>
<proteinExistence type="predicted"/>
<dbReference type="KEGG" id="yen:YE1693"/>
<dbReference type="InterPro" id="IPR011335">
    <property type="entry name" value="Restrct_endonuc-II-like"/>
</dbReference>
<gene>
    <name evidence="1" type="ordered locus">YE1693</name>
</gene>
<reference evidence="1 2" key="1">
    <citation type="journal article" date="2006" name="PLoS Genet.">
        <title>The complete genome sequence and comparative genome analysis of the high pathogenicity Yersinia enterocolitica strain 8081.</title>
        <authorList>
            <person name="Thomson N.R."/>
            <person name="Howard S."/>
            <person name="Wren B.W."/>
            <person name="Holden M.T.G."/>
            <person name="Crossman L."/>
            <person name="Challis G.L."/>
            <person name="Churcher C."/>
            <person name="Mungall K."/>
            <person name="Brooks K."/>
            <person name="Chillingworth T."/>
            <person name="Feltwell T."/>
            <person name="Abdellah Z."/>
            <person name="Hauser H."/>
            <person name="Jagels K."/>
            <person name="Maddison M."/>
            <person name="Moule S."/>
            <person name="Sanders M."/>
            <person name="Whitehead S."/>
            <person name="Quail M.A."/>
            <person name="Dougan G."/>
            <person name="Parkhill J."/>
            <person name="Prentice M.B."/>
        </authorList>
    </citation>
    <scope>NUCLEOTIDE SEQUENCE [LARGE SCALE GENOMIC DNA]</scope>
    <source>
        <strain evidence="2">NCTC 13174 / 8081</strain>
    </source>
</reference>
<dbReference type="AlphaFoldDB" id="A1JNL4"/>
<name>A1JNL4_YERE8</name>
<sequence>MDFSSTIHGFLKFDIDDLDGLQPIENKYIKECGKVFNVNPSEDLISAYEKRKIDFQLINIIVNAYGFEEKDGVLVGKPYSISLKPMEKRGKVQTQPADYFRNFNLEDLKKCDYSYLGFNPFTQGYQMFGSYSSFISHGPLKQHSDMVGFVTNTYALATKWDFDDVCIPSMPKCNPYLVSKFAKYRTRRYFKKFENCNPRKIWGCDSPIELFLLHALNTKNLSPEIQTGIYEDGSTHPSLHQMISSNKREAEVRQITDADFYFPESKLAIFCDSNMFHNNNRARINDEKIDNHLQQLGVKSLRISGPDIIEDPYKCVGRVIDSL</sequence>
<evidence type="ECO:0000313" key="1">
    <source>
        <dbReference type="EMBL" id="CAL11768.1"/>
    </source>
</evidence>
<dbReference type="EMBL" id="AM286415">
    <property type="protein sequence ID" value="CAL11768.1"/>
    <property type="molecule type" value="Genomic_DNA"/>
</dbReference>
<dbReference type="eggNOG" id="ENOG502ZBRB">
    <property type="taxonomic scope" value="Bacteria"/>
</dbReference>
<dbReference type="Proteomes" id="UP000000642">
    <property type="component" value="Chromosome"/>
</dbReference>
<dbReference type="SUPFAM" id="SSF52980">
    <property type="entry name" value="Restriction endonuclease-like"/>
    <property type="match status" value="1"/>
</dbReference>
<organism evidence="1 2">
    <name type="scientific">Yersinia enterocolitica serotype O:8 / biotype 1B (strain NCTC 13174 / 8081)</name>
    <dbReference type="NCBI Taxonomy" id="393305"/>
    <lineage>
        <taxon>Bacteria</taxon>
        <taxon>Pseudomonadati</taxon>
        <taxon>Pseudomonadota</taxon>
        <taxon>Gammaproteobacteria</taxon>
        <taxon>Enterobacterales</taxon>
        <taxon>Yersiniaceae</taxon>
        <taxon>Yersinia</taxon>
    </lineage>
</organism>
<protein>
    <submittedName>
        <fullName evidence="1">Hypothetical phage protein</fullName>
    </submittedName>
</protein>
<dbReference type="Gene3D" id="3.40.960.10">
    <property type="entry name" value="VSR Endonuclease"/>
    <property type="match status" value="1"/>
</dbReference>
<accession>A1JNL4</accession>
<dbReference type="OrthoDB" id="7014522at2"/>